<gene>
    <name evidence="1" type="ORF">C942_00466</name>
</gene>
<reference evidence="1 2" key="1">
    <citation type="submission" date="2012-12" db="EMBL/GenBank/DDBJ databases">
        <title>Genome Assembly of Photobacterium sp. AK15.</title>
        <authorList>
            <person name="Khatri I."/>
            <person name="Vaidya B."/>
            <person name="Srinivas T.N.R."/>
            <person name="Subramanian S."/>
            <person name="Pinnaka A."/>
        </authorList>
    </citation>
    <scope>NUCLEOTIDE SEQUENCE [LARGE SCALE GENOMIC DNA]</scope>
    <source>
        <strain evidence="1 2">AK15</strain>
    </source>
</reference>
<sequence>MLAKLFVAGGLHQPDVNCDKPIGALGCSCWRCFFYLVT</sequence>
<comment type="caution">
    <text evidence="1">The sequence shown here is derived from an EMBL/GenBank/DDBJ whole genome shotgun (WGS) entry which is preliminary data.</text>
</comment>
<dbReference type="EMBL" id="AMZO01000013">
    <property type="protein sequence ID" value="ELR66024.1"/>
    <property type="molecule type" value="Genomic_DNA"/>
</dbReference>
<organism evidence="1 2">
    <name type="scientific">Photobacterium marinum</name>
    <dbReference type="NCBI Taxonomy" id="1056511"/>
    <lineage>
        <taxon>Bacteria</taxon>
        <taxon>Pseudomonadati</taxon>
        <taxon>Pseudomonadota</taxon>
        <taxon>Gammaproteobacteria</taxon>
        <taxon>Vibrionales</taxon>
        <taxon>Vibrionaceae</taxon>
        <taxon>Photobacterium</taxon>
    </lineage>
</organism>
<protein>
    <submittedName>
        <fullName evidence="1">Uncharacterized protein</fullName>
    </submittedName>
</protein>
<accession>L8JER8</accession>
<proteinExistence type="predicted"/>
<dbReference type="PATRIC" id="fig|1056511.3.peg.1955"/>
<dbReference type="AlphaFoldDB" id="L8JER8"/>
<keyword evidence="2" id="KW-1185">Reference proteome</keyword>
<name>L8JER8_9GAMM</name>
<evidence type="ECO:0000313" key="2">
    <source>
        <dbReference type="Proteomes" id="UP000011134"/>
    </source>
</evidence>
<dbReference type="Proteomes" id="UP000011134">
    <property type="component" value="Unassembled WGS sequence"/>
</dbReference>
<evidence type="ECO:0000313" key="1">
    <source>
        <dbReference type="EMBL" id="ELR66024.1"/>
    </source>
</evidence>